<evidence type="ECO:0000256" key="1">
    <source>
        <dbReference type="ARBA" id="ARBA00023002"/>
    </source>
</evidence>
<keyword evidence="1" id="KW-0560">Oxidoreductase</keyword>
<reference evidence="3" key="1">
    <citation type="submission" date="2016-10" db="EMBL/GenBank/DDBJ databases">
        <authorList>
            <person name="de Groot N.N."/>
        </authorList>
    </citation>
    <scope>NUCLEOTIDE SEQUENCE [LARGE SCALE GENOMIC DNA]</scope>
    <source>
        <strain evidence="3">DSM 46838</strain>
    </source>
</reference>
<keyword evidence="4" id="KW-1185">Reference proteome</keyword>
<feature type="domain" description="Luciferase-like" evidence="2">
    <location>
        <begin position="14"/>
        <end position="333"/>
    </location>
</feature>
<name>A0A1I2MJ18_9ACTN</name>
<evidence type="ECO:0000313" key="4">
    <source>
        <dbReference type="Proteomes" id="UP000198589"/>
    </source>
</evidence>
<dbReference type="Gene3D" id="3.20.20.30">
    <property type="entry name" value="Luciferase-like domain"/>
    <property type="match status" value="1"/>
</dbReference>
<dbReference type="InterPro" id="IPR011251">
    <property type="entry name" value="Luciferase-like_dom"/>
</dbReference>
<dbReference type="InterPro" id="IPR036661">
    <property type="entry name" value="Luciferase-like_sf"/>
</dbReference>
<dbReference type="STRING" id="1798228.SAMN05216574_13222"/>
<protein>
    <submittedName>
        <fullName evidence="3">Flavin-dependent oxidoreductase, luciferase family (Includes alkanesulfonate monooxygenase SsuD and methylene tetrahydromethanopterin reductase)</fullName>
    </submittedName>
</protein>
<dbReference type="PANTHER" id="PTHR43244:SF1">
    <property type="entry name" value="5,10-METHYLENETETRAHYDROMETHANOPTERIN REDUCTASE"/>
    <property type="match status" value="1"/>
</dbReference>
<dbReference type="OrthoDB" id="7816697at2"/>
<dbReference type="Pfam" id="PF00296">
    <property type="entry name" value="Bac_luciferase"/>
    <property type="match status" value="1"/>
</dbReference>
<evidence type="ECO:0000313" key="3">
    <source>
        <dbReference type="EMBL" id="SFF90910.1"/>
    </source>
</evidence>
<proteinExistence type="predicted"/>
<dbReference type="AlphaFoldDB" id="A0A1I2MJ18"/>
<organism evidence="3 4">
    <name type="scientific">Blastococcus tunisiensis</name>
    <dbReference type="NCBI Taxonomy" id="1798228"/>
    <lineage>
        <taxon>Bacteria</taxon>
        <taxon>Bacillati</taxon>
        <taxon>Actinomycetota</taxon>
        <taxon>Actinomycetes</taxon>
        <taxon>Geodermatophilales</taxon>
        <taxon>Geodermatophilaceae</taxon>
        <taxon>Blastococcus</taxon>
    </lineage>
</organism>
<dbReference type="SUPFAM" id="SSF51679">
    <property type="entry name" value="Bacterial luciferase-like"/>
    <property type="match status" value="1"/>
</dbReference>
<dbReference type="GO" id="GO:0004497">
    <property type="term" value="F:monooxygenase activity"/>
    <property type="evidence" value="ECO:0007669"/>
    <property type="project" value="UniProtKB-KW"/>
</dbReference>
<keyword evidence="3" id="KW-0503">Monooxygenase</keyword>
<gene>
    <name evidence="3" type="ORF">SAMN05216574_13222</name>
</gene>
<dbReference type="RefSeq" id="WP_092203845.1">
    <property type="nucleotide sequence ID" value="NZ_FOND01000032.1"/>
</dbReference>
<dbReference type="InterPro" id="IPR050564">
    <property type="entry name" value="F420-G6PD/mer"/>
</dbReference>
<dbReference type="GO" id="GO:0016705">
    <property type="term" value="F:oxidoreductase activity, acting on paired donors, with incorporation or reduction of molecular oxygen"/>
    <property type="evidence" value="ECO:0007669"/>
    <property type="project" value="InterPro"/>
</dbReference>
<evidence type="ECO:0000259" key="2">
    <source>
        <dbReference type="Pfam" id="PF00296"/>
    </source>
</evidence>
<dbReference type="EMBL" id="FOND01000032">
    <property type="protein sequence ID" value="SFF90910.1"/>
    <property type="molecule type" value="Genomic_DNA"/>
</dbReference>
<sequence length="360" mass="38888">MDFIVGNLAHIAELDQVKLAEDVGITHYGAGQGPLHSSDPFQFLALAARETSTIKLGPYVLDPLTRIAPSVANSLATLNLVSEGRGFLGLGTANSALHAMGRKSAKPEELAEAVQVISALVRGGRIDHTWRGETKAAQLLGAPDAGFFRTDPDFPIYIAAGGPKGVANAARYADAILYCAGPNPEFIKLIRRELEKEVAAAGRAPGSVKLIGLTFFYQLRNGETWEDALTKGFGTTAAMGSTISDMGYLKKFREEIGADIVDQSIAMVQNTIMGDPGEMGAESHLDQWDTYAKGFDERHMPYISKEILDFWTLYGSPDDLLEKAQLMIESGLDALSVFLYNPFTARRDIADIGSSIIARM</sequence>
<dbReference type="Proteomes" id="UP000198589">
    <property type="component" value="Unassembled WGS sequence"/>
</dbReference>
<accession>A0A1I2MJ18</accession>
<dbReference type="PANTHER" id="PTHR43244">
    <property type="match status" value="1"/>
</dbReference>
<dbReference type="CDD" id="cd01097">
    <property type="entry name" value="Tetrahydromethanopterin_reductase"/>
    <property type="match status" value="1"/>
</dbReference>